<evidence type="ECO:0000313" key="2">
    <source>
        <dbReference type="EMBL" id="PIR44797.1"/>
    </source>
</evidence>
<name>A0A2H0RE99_9BACT</name>
<accession>A0A2H0RE99</accession>
<protein>
    <submittedName>
        <fullName evidence="2">Uncharacterized protein</fullName>
    </submittedName>
</protein>
<dbReference type="Proteomes" id="UP000228767">
    <property type="component" value="Unassembled WGS sequence"/>
</dbReference>
<reference evidence="2 3" key="1">
    <citation type="submission" date="2017-09" db="EMBL/GenBank/DDBJ databases">
        <title>Depth-based differentiation of microbial function through sediment-hosted aquifers and enrichment of novel symbionts in the deep terrestrial subsurface.</title>
        <authorList>
            <person name="Probst A.J."/>
            <person name="Ladd B."/>
            <person name="Jarett J.K."/>
            <person name="Geller-Mcgrath D.E."/>
            <person name="Sieber C.M."/>
            <person name="Emerson J.B."/>
            <person name="Anantharaman K."/>
            <person name="Thomas B.C."/>
            <person name="Malmstrom R."/>
            <person name="Stieglmeier M."/>
            <person name="Klingl A."/>
            <person name="Woyke T."/>
            <person name="Ryan C.M."/>
            <person name="Banfield J.F."/>
        </authorList>
    </citation>
    <scope>NUCLEOTIDE SEQUENCE [LARGE SCALE GENOMIC DNA]</scope>
    <source>
        <strain evidence="2">CG10_big_fil_rev_8_21_14_0_10_51_16</strain>
    </source>
</reference>
<gene>
    <name evidence="2" type="ORF">COV10_02850</name>
</gene>
<dbReference type="EMBL" id="PCYI01000019">
    <property type="protein sequence ID" value="PIR44797.1"/>
    <property type="molecule type" value="Genomic_DNA"/>
</dbReference>
<sequence>MSGDNTDVVVRGREVLRKLKNIGSYVSCLDNQTARRDEVESRRAEIRALIIEAEQNPTITSEELADVRVPLIAYILV</sequence>
<evidence type="ECO:0000313" key="3">
    <source>
        <dbReference type="Proteomes" id="UP000228767"/>
    </source>
</evidence>
<keyword evidence="1" id="KW-0175">Coiled coil</keyword>
<proteinExistence type="predicted"/>
<dbReference type="AlphaFoldDB" id="A0A2H0RE99"/>
<organism evidence="2 3">
    <name type="scientific">Candidatus Vogelbacteria bacterium CG10_big_fil_rev_8_21_14_0_10_51_16</name>
    <dbReference type="NCBI Taxonomy" id="1975045"/>
    <lineage>
        <taxon>Bacteria</taxon>
        <taxon>Candidatus Vogeliibacteriota</taxon>
    </lineage>
</organism>
<evidence type="ECO:0000256" key="1">
    <source>
        <dbReference type="SAM" id="Coils"/>
    </source>
</evidence>
<feature type="coiled-coil region" evidence="1">
    <location>
        <begin position="29"/>
        <end position="56"/>
    </location>
</feature>
<comment type="caution">
    <text evidence="2">The sequence shown here is derived from an EMBL/GenBank/DDBJ whole genome shotgun (WGS) entry which is preliminary data.</text>
</comment>